<organism evidence="3 4">
    <name type="scientific">Lapidilactobacillus achengensis</name>
    <dbReference type="NCBI Taxonomy" id="2486000"/>
    <lineage>
        <taxon>Bacteria</taxon>
        <taxon>Bacillati</taxon>
        <taxon>Bacillota</taxon>
        <taxon>Bacilli</taxon>
        <taxon>Lactobacillales</taxon>
        <taxon>Lactobacillaceae</taxon>
        <taxon>Lapidilactobacillus</taxon>
    </lineage>
</organism>
<dbReference type="Proteomes" id="UP001596310">
    <property type="component" value="Unassembled WGS sequence"/>
</dbReference>
<dbReference type="GO" id="GO:0008168">
    <property type="term" value="F:methyltransferase activity"/>
    <property type="evidence" value="ECO:0007669"/>
    <property type="project" value="UniProtKB-KW"/>
</dbReference>
<accession>A0ABW1UJZ0</accession>
<gene>
    <name evidence="3" type="ORF">ACFQHW_01415</name>
</gene>
<dbReference type="InterPro" id="IPR048647">
    <property type="entry name" value="RlmA_N"/>
</dbReference>
<sequence>MMKKSQRAQLFLQNNAHYFRCPLCQEGLTSAAAGLTCVNGHAFDLSKKGTLYFLPHQIKTDYDTDMLSARGRMIQRGIFQPLVALLQGWLPASNPLTIDVGCGEGGFLAQLGQARPASEAKIGFDISKDGVYLATGQPLANAFWCVADLTNLPFAAQQTSTILNIFSPSHYREFQRVLRPDGHLLKVIPEAHYLQELRQHFLPDDKIAYSNQRVLDHLAQEMTIDQQTRLTYTYQLPDAAAFADLMQMSPLEWQASADQKAALAAHPFTAITIDLRVIQAH</sequence>
<dbReference type="InterPro" id="IPR029063">
    <property type="entry name" value="SAM-dependent_MTases_sf"/>
</dbReference>
<dbReference type="Pfam" id="PF13649">
    <property type="entry name" value="Methyltransf_25"/>
    <property type="match status" value="1"/>
</dbReference>
<dbReference type="InterPro" id="IPR041698">
    <property type="entry name" value="Methyltransf_25"/>
</dbReference>
<dbReference type="PANTHER" id="PTHR43460:SF1">
    <property type="entry name" value="METHYLTRANSFERASE TYPE 11 DOMAIN-CONTAINING PROTEIN"/>
    <property type="match status" value="1"/>
</dbReference>
<dbReference type="RefSeq" id="WP_125596975.1">
    <property type="nucleotide sequence ID" value="NZ_JBHSSM010000005.1"/>
</dbReference>
<evidence type="ECO:0000259" key="2">
    <source>
        <dbReference type="Pfam" id="PF21302"/>
    </source>
</evidence>
<dbReference type="Gene3D" id="3.40.50.150">
    <property type="entry name" value="Vaccinia Virus protein VP39"/>
    <property type="match status" value="1"/>
</dbReference>
<dbReference type="PANTHER" id="PTHR43460">
    <property type="entry name" value="METHYLTRANSFERASE"/>
    <property type="match status" value="1"/>
</dbReference>
<dbReference type="EMBL" id="JBHSSM010000005">
    <property type="protein sequence ID" value="MFC6314229.1"/>
    <property type="molecule type" value="Genomic_DNA"/>
</dbReference>
<feature type="domain" description="Methyltransferase" evidence="1">
    <location>
        <begin position="98"/>
        <end position="182"/>
    </location>
</feature>
<comment type="caution">
    <text evidence="3">The sequence shown here is derived from an EMBL/GenBank/DDBJ whole genome shotgun (WGS) entry which is preliminary data.</text>
</comment>
<proteinExistence type="predicted"/>
<dbReference type="GO" id="GO:0032259">
    <property type="term" value="P:methylation"/>
    <property type="evidence" value="ECO:0007669"/>
    <property type="project" value="UniProtKB-KW"/>
</dbReference>
<dbReference type="CDD" id="cd02440">
    <property type="entry name" value="AdoMet_MTases"/>
    <property type="match status" value="1"/>
</dbReference>
<reference evidence="4" key="1">
    <citation type="journal article" date="2019" name="Int. J. Syst. Evol. Microbiol.">
        <title>The Global Catalogue of Microorganisms (GCM) 10K type strain sequencing project: providing services to taxonomists for standard genome sequencing and annotation.</title>
        <authorList>
            <consortium name="The Broad Institute Genomics Platform"/>
            <consortium name="The Broad Institute Genome Sequencing Center for Infectious Disease"/>
            <person name="Wu L."/>
            <person name="Ma J."/>
        </authorList>
    </citation>
    <scope>NUCLEOTIDE SEQUENCE [LARGE SCALE GENOMIC DNA]</scope>
    <source>
        <strain evidence="4">CCM 8897</strain>
    </source>
</reference>
<dbReference type="SUPFAM" id="SSF53335">
    <property type="entry name" value="S-adenosyl-L-methionine-dependent methyltransferases"/>
    <property type="match status" value="1"/>
</dbReference>
<keyword evidence="3" id="KW-0489">Methyltransferase</keyword>
<keyword evidence="3" id="KW-0808">Transferase</keyword>
<keyword evidence="4" id="KW-1185">Reference proteome</keyword>
<evidence type="ECO:0000313" key="3">
    <source>
        <dbReference type="EMBL" id="MFC6314229.1"/>
    </source>
</evidence>
<name>A0ABW1UJZ0_9LACO</name>
<dbReference type="PIRSF" id="PIRSF018249">
    <property type="entry name" value="MyrA_prd"/>
    <property type="match status" value="1"/>
</dbReference>
<protein>
    <submittedName>
        <fullName evidence="3">RNA methyltransferase</fullName>
    </submittedName>
</protein>
<evidence type="ECO:0000259" key="1">
    <source>
        <dbReference type="Pfam" id="PF13649"/>
    </source>
</evidence>
<evidence type="ECO:0000313" key="4">
    <source>
        <dbReference type="Proteomes" id="UP001596310"/>
    </source>
</evidence>
<dbReference type="InterPro" id="IPR052939">
    <property type="entry name" value="23S_rRNA_MeTrnsfrase_RlmA"/>
</dbReference>
<feature type="domain" description="23S rRNA (guanine(745)-N(1))-methyltransferase N-terminal" evidence="2">
    <location>
        <begin position="19"/>
        <end position="59"/>
    </location>
</feature>
<dbReference type="InterPro" id="IPR016718">
    <property type="entry name" value="rRNA_m1G-MeTrfase_A_prd"/>
</dbReference>
<dbReference type="Pfam" id="PF21302">
    <property type="entry name" value="Zn_ribbon_RlmA"/>
    <property type="match status" value="1"/>
</dbReference>